<evidence type="ECO:0000256" key="1">
    <source>
        <dbReference type="SAM" id="Phobius"/>
    </source>
</evidence>
<dbReference type="Pfam" id="PF09911">
    <property type="entry name" value="DUF2140"/>
    <property type="match status" value="1"/>
</dbReference>
<keyword evidence="1" id="KW-1133">Transmembrane helix</keyword>
<evidence type="ECO:0000313" key="2">
    <source>
        <dbReference type="EMBL" id="MBB5150114.1"/>
    </source>
</evidence>
<keyword evidence="1" id="KW-0812">Transmembrane</keyword>
<dbReference type="RefSeq" id="WP_016839348.1">
    <property type="nucleotide sequence ID" value="NZ_JAAXPW010000035.1"/>
</dbReference>
<organism evidence="2 3">
    <name type="scientific">Ureibacillus thermosphaericus</name>
    <dbReference type="NCBI Taxonomy" id="51173"/>
    <lineage>
        <taxon>Bacteria</taxon>
        <taxon>Bacillati</taxon>
        <taxon>Bacillota</taxon>
        <taxon>Bacilli</taxon>
        <taxon>Bacillales</taxon>
        <taxon>Caryophanaceae</taxon>
        <taxon>Ureibacillus</taxon>
    </lineage>
</organism>
<accession>A0A840PXR0</accession>
<evidence type="ECO:0000313" key="3">
    <source>
        <dbReference type="Proteomes" id="UP000557217"/>
    </source>
</evidence>
<reference evidence="2 3" key="1">
    <citation type="submission" date="2020-08" db="EMBL/GenBank/DDBJ databases">
        <title>Genomic Encyclopedia of Type Strains, Phase IV (KMG-IV): sequencing the most valuable type-strain genomes for metagenomic binning, comparative biology and taxonomic classification.</title>
        <authorList>
            <person name="Goeker M."/>
        </authorList>
    </citation>
    <scope>NUCLEOTIDE SEQUENCE [LARGE SCALE GENOMIC DNA]</scope>
    <source>
        <strain evidence="2 3">DSM 10633</strain>
    </source>
</reference>
<feature type="transmembrane region" description="Helical" evidence="1">
    <location>
        <begin position="6"/>
        <end position="26"/>
    </location>
</feature>
<dbReference type="EMBL" id="JACHGZ010000038">
    <property type="protein sequence ID" value="MBB5150114.1"/>
    <property type="molecule type" value="Genomic_DNA"/>
</dbReference>
<comment type="caution">
    <text evidence="2">The sequence shown here is derived from an EMBL/GenBank/DDBJ whole genome shotgun (WGS) entry which is preliminary data.</text>
</comment>
<proteinExistence type="predicted"/>
<sequence length="192" mass="21320">MNVWKVAFFILSGSIVLLLAFVIYWATSSVETAIPSPKETSLKPSDSVLYVETTAEDFEKMAIKYLAQELKNSSLPVDIEINDAIQISSEIIAFGITVPVSMKFEPVVNEHGNIHLVQSEVNVGSLNLPSSMVLKLMNEAIDFPEWMIIRPDAQEIFVDLSNLSLSSGARVKAKEIDLKNNRILLEIVIPNE</sequence>
<name>A0A840PXR0_URETH</name>
<dbReference type="InterPro" id="IPR018672">
    <property type="entry name" value="DUF2140"/>
</dbReference>
<protein>
    <submittedName>
        <fullName evidence="2">Uncharacterized protein YpmS</fullName>
    </submittedName>
</protein>
<gene>
    <name evidence="2" type="ORF">HNR36_002514</name>
</gene>
<dbReference type="AlphaFoldDB" id="A0A840PXR0"/>
<dbReference type="Proteomes" id="UP000557217">
    <property type="component" value="Unassembled WGS sequence"/>
</dbReference>
<keyword evidence="3" id="KW-1185">Reference proteome</keyword>
<keyword evidence="1" id="KW-0472">Membrane</keyword>